<dbReference type="GO" id="GO:0046983">
    <property type="term" value="F:protein dimerization activity"/>
    <property type="evidence" value="ECO:0007669"/>
    <property type="project" value="InterPro"/>
</dbReference>
<dbReference type="Pfam" id="PF02518">
    <property type="entry name" value="HATPase_c"/>
    <property type="match status" value="1"/>
</dbReference>
<dbReference type="InterPro" id="IPR005467">
    <property type="entry name" value="His_kinase_dom"/>
</dbReference>
<dbReference type="SMART" id="SM00387">
    <property type="entry name" value="HATPase_c"/>
    <property type="match status" value="1"/>
</dbReference>
<keyword evidence="4" id="KW-0808">Transferase</keyword>
<feature type="transmembrane region" description="Helical" evidence="9">
    <location>
        <begin position="33"/>
        <end position="55"/>
    </location>
</feature>
<dbReference type="InterPro" id="IPR036890">
    <property type="entry name" value="HATPase_C_sf"/>
</dbReference>
<dbReference type="AlphaFoldDB" id="A0A7W9IKG6"/>
<feature type="transmembrane region" description="Helical" evidence="9">
    <location>
        <begin position="62"/>
        <end position="84"/>
    </location>
</feature>
<dbReference type="EC" id="2.7.13.3" evidence="2"/>
<keyword evidence="6 11" id="KW-0418">Kinase</keyword>
<dbReference type="Gene3D" id="1.20.5.1930">
    <property type="match status" value="1"/>
</dbReference>
<comment type="catalytic activity">
    <reaction evidence="1">
        <text>ATP + protein L-histidine = ADP + protein N-phospho-L-histidine.</text>
        <dbReference type="EC" id="2.7.13.3"/>
    </reaction>
</comment>
<feature type="transmembrane region" description="Helical" evidence="9">
    <location>
        <begin position="96"/>
        <end position="119"/>
    </location>
</feature>
<dbReference type="GO" id="GO:0016020">
    <property type="term" value="C:membrane"/>
    <property type="evidence" value="ECO:0007669"/>
    <property type="project" value="InterPro"/>
</dbReference>
<accession>A0A7W9IKG6</accession>
<dbReference type="PANTHER" id="PTHR24421:SF10">
    <property type="entry name" value="NITRATE_NITRITE SENSOR PROTEIN NARQ"/>
    <property type="match status" value="1"/>
</dbReference>
<dbReference type="GO" id="GO:0000155">
    <property type="term" value="F:phosphorelay sensor kinase activity"/>
    <property type="evidence" value="ECO:0007669"/>
    <property type="project" value="InterPro"/>
</dbReference>
<protein>
    <recommendedName>
        <fullName evidence="2">histidine kinase</fullName>
        <ecNumber evidence="2">2.7.13.3</ecNumber>
    </recommendedName>
</protein>
<evidence type="ECO:0000259" key="10">
    <source>
        <dbReference type="PROSITE" id="PS50109"/>
    </source>
</evidence>
<evidence type="ECO:0000313" key="12">
    <source>
        <dbReference type="Proteomes" id="UP000540685"/>
    </source>
</evidence>
<keyword evidence="7" id="KW-0067">ATP-binding</keyword>
<keyword evidence="9" id="KW-0472">Membrane</keyword>
<feature type="transmembrane region" description="Helical" evidence="9">
    <location>
        <begin position="131"/>
        <end position="149"/>
    </location>
</feature>
<dbReference type="InterPro" id="IPR050482">
    <property type="entry name" value="Sensor_HK_TwoCompSys"/>
</dbReference>
<dbReference type="Gene3D" id="3.30.565.10">
    <property type="entry name" value="Histidine kinase-like ATPase, C-terminal domain"/>
    <property type="match status" value="1"/>
</dbReference>
<feature type="transmembrane region" description="Helical" evidence="9">
    <location>
        <begin position="230"/>
        <end position="251"/>
    </location>
</feature>
<dbReference type="EMBL" id="JACHMP010000001">
    <property type="protein sequence ID" value="MBB5822394.1"/>
    <property type="molecule type" value="Genomic_DNA"/>
</dbReference>
<sequence length="655" mass="68969">MRSRWWPWTIPVLCCVAVAAGVAMTVQRPVGDVAYLVLDAVGGVAFPLPGALLATRRPRNPLGWLFCLAGSGLAAQALAGGYAVHGGIHGWAGTGWAAWTANWVFFLGFGPLFLLPILLPDGRPPSPRWRPAVTALVLALAVLQVLLMFRDRTWLWGREEPSRFGFIPTPFLTVSTGIVISALAVAGVGALAVRIRRAEDRRQLLPVLAAAVVIALSTVVTSVWADPVWAWLDVLTLPLLPVATAVSILRYRLFDVELLLRRTFVYALVTALLLGAYLVTVATVRTLLGWGGDLLATAVVAVAFSPARAAVQRAVGRLLFGDRGDPASALSQLGQRLEASAEPTRLLDGAAETVARTLRLPSVAVLAADGTPVSVFGGVPAEGARLALQSGGHEEGELRAAYRSRGEELSRADLAVLGDLARHLAVALAAVRLAGEVQESRERLVLAREEERRRLRRDLHDGLGPGLAAIGVRLDLIAAGAPAALREPLAEVGGLTRELVGDVRRIVHDLRPSALDELGLDGALEDLTLDLDGEAAVSVEIGRPLPELPAAVEVAAYRIAQEALTNAVKHAGASRIGVAVSTADGDLVLRIHDDGRGLPGTLVEGVGSSSMRERAAELGGTLTRTSGPGGGTTVEAVLPLGRPLRPRPPHGEEPT</sequence>
<feature type="domain" description="Histidine kinase" evidence="10">
    <location>
        <begin position="558"/>
        <end position="642"/>
    </location>
</feature>
<dbReference type="PROSITE" id="PS50109">
    <property type="entry name" value="HIS_KIN"/>
    <property type="match status" value="1"/>
</dbReference>
<dbReference type="PANTHER" id="PTHR24421">
    <property type="entry name" value="NITRATE/NITRITE SENSOR PROTEIN NARX-RELATED"/>
    <property type="match status" value="1"/>
</dbReference>
<dbReference type="GO" id="GO:0005524">
    <property type="term" value="F:ATP binding"/>
    <property type="evidence" value="ECO:0007669"/>
    <property type="project" value="UniProtKB-KW"/>
</dbReference>
<gene>
    <name evidence="11" type="ORF">F4562_005456</name>
</gene>
<dbReference type="Pfam" id="PF07730">
    <property type="entry name" value="HisKA_3"/>
    <property type="match status" value="1"/>
</dbReference>
<dbReference type="Proteomes" id="UP000540685">
    <property type="component" value="Unassembled WGS sequence"/>
</dbReference>
<keyword evidence="3" id="KW-0597">Phosphoprotein</keyword>
<keyword evidence="12" id="KW-1185">Reference proteome</keyword>
<feature type="transmembrane region" description="Helical" evidence="9">
    <location>
        <begin position="169"/>
        <end position="192"/>
    </location>
</feature>
<keyword evidence="9" id="KW-0812">Transmembrane</keyword>
<feature type="transmembrane region" description="Helical" evidence="9">
    <location>
        <begin position="204"/>
        <end position="224"/>
    </location>
</feature>
<evidence type="ECO:0000256" key="4">
    <source>
        <dbReference type="ARBA" id="ARBA00022679"/>
    </source>
</evidence>
<keyword evidence="5" id="KW-0547">Nucleotide-binding</keyword>
<dbReference type="SUPFAM" id="SSF55874">
    <property type="entry name" value="ATPase domain of HSP90 chaperone/DNA topoisomerase II/histidine kinase"/>
    <property type="match status" value="1"/>
</dbReference>
<dbReference type="CDD" id="cd16917">
    <property type="entry name" value="HATPase_UhpB-NarQ-NarX-like"/>
    <property type="match status" value="1"/>
</dbReference>
<dbReference type="InterPro" id="IPR011712">
    <property type="entry name" value="Sig_transdc_His_kin_sub3_dim/P"/>
</dbReference>
<organism evidence="11 12">
    <name type="scientific">Streptosporangium becharense</name>
    <dbReference type="NCBI Taxonomy" id="1816182"/>
    <lineage>
        <taxon>Bacteria</taxon>
        <taxon>Bacillati</taxon>
        <taxon>Actinomycetota</taxon>
        <taxon>Actinomycetes</taxon>
        <taxon>Streptosporangiales</taxon>
        <taxon>Streptosporangiaceae</taxon>
        <taxon>Streptosporangium</taxon>
    </lineage>
</organism>
<feature type="transmembrane region" description="Helical" evidence="9">
    <location>
        <begin position="263"/>
        <end position="288"/>
    </location>
</feature>
<evidence type="ECO:0000256" key="5">
    <source>
        <dbReference type="ARBA" id="ARBA00022741"/>
    </source>
</evidence>
<evidence type="ECO:0000256" key="9">
    <source>
        <dbReference type="SAM" id="Phobius"/>
    </source>
</evidence>
<evidence type="ECO:0000256" key="7">
    <source>
        <dbReference type="ARBA" id="ARBA00022840"/>
    </source>
</evidence>
<evidence type="ECO:0000256" key="2">
    <source>
        <dbReference type="ARBA" id="ARBA00012438"/>
    </source>
</evidence>
<evidence type="ECO:0000256" key="8">
    <source>
        <dbReference type="ARBA" id="ARBA00023012"/>
    </source>
</evidence>
<proteinExistence type="predicted"/>
<evidence type="ECO:0000313" key="11">
    <source>
        <dbReference type="EMBL" id="MBB5822394.1"/>
    </source>
</evidence>
<name>A0A7W9IKG6_9ACTN</name>
<evidence type="ECO:0000256" key="1">
    <source>
        <dbReference type="ARBA" id="ARBA00000085"/>
    </source>
</evidence>
<evidence type="ECO:0000256" key="3">
    <source>
        <dbReference type="ARBA" id="ARBA00022553"/>
    </source>
</evidence>
<dbReference type="InterPro" id="IPR003594">
    <property type="entry name" value="HATPase_dom"/>
</dbReference>
<reference evidence="11 12" key="1">
    <citation type="submission" date="2020-08" db="EMBL/GenBank/DDBJ databases">
        <title>Sequencing the genomes of 1000 actinobacteria strains.</title>
        <authorList>
            <person name="Klenk H.-P."/>
        </authorList>
    </citation>
    <scope>NUCLEOTIDE SEQUENCE [LARGE SCALE GENOMIC DNA]</scope>
    <source>
        <strain evidence="11 12">DSM 46887</strain>
    </source>
</reference>
<evidence type="ECO:0000256" key="6">
    <source>
        <dbReference type="ARBA" id="ARBA00022777"/>
    </source>
</evidence>
<comment type="caution">
    <text evidence="11">The sequence shown here is derived from an EMBL/GenBank/DDBJ whole genome shotgun (WGS) entry which is preliminary data.</text>
</comment>
<keyword evidence="9" id="KW-1133">Transmembrane helix</keyword>
<keyword evidence="8" id="KW-0902">Two-component regulatory system</keyword>
<dbReference type="RefSeq" id="WP_184541647.1">
    <property type="nucleotide sequence ID" value="NZ_JACHMP010000001.1"/>
</dbReference>